<accession>A0A556MR33</accession>
<gene>
    <name evidence="7" type="ORF">FO442_11555</name>
</gene>
<dbReference type="Gene3D" id="2.130.10.10">
    <property type="entry name" value="YVTN repeat-like/Quinoprotein amine dehydrogenase"/>
    <property type="match status" value="3"/>
</dbReference>
<dbReference type="Pfam" id="PF14870">
    <property type="entry name" value="PSII_BNR"/>
    <property type="match status" value="2"/>
</dbReference>
<dbReference type="AlphaFoldDB" id="A0A556MR33"/>
<feature type="domain" description="Secretion system C-terminal sorting" evidence="6">
    <location>
        <begin position="793"/>
        <end position="860"/>
    </location>
</feature>
<dbReference type="InterPro" id="IPR028203">
    <property type="entry name" value="PSII_CF48-like_dom"/>
</dbReference>
<evidence type="ECO:0000313" key="7">
    <source>
        <dbReference type="EMBL" id="TSJ42396.1"/>
    </source>
</evidence>
<evidence type="ECO:0000259" key="6">
    <source>
        <dbReference type="Pfam" id="PF18962"/>
    </source>
</evidence>
<sequence length="862" mass="93113">MKKLTFLYLLISSGNLLSQTTWENVPQATQFSPTDIEFTDLNNGWATSINGYIAHTNDGGDTWSLQGSYNSYAATVGIDMLSSTHGYVVGGHSIYETTDGEHWDAIYTDSMDYFAGVSFVNDTLGIAYVAGYKILKTTNGGQTWDTIFFNFNGGIYKAQFVDENTIVAVGEDYGAGNIFVSHDSGLTWAAPQDASGLWLTDVFFTSNQNGHLVGQNGIYMTTTDGGLTWQNSTQFQNLMQPYPSVYFISETTGFVNASYGQCFRTTDGGATWTDLTVNGNRNFSSMYFVDAQHGWAASSVLTEIKRTSDAGLTWSSVYTGSGWGLTDVVFTSAAEGWSCGIRGTVLHTVDNGSTWSLIESPVQTAFLKIGAADPQNIWIVDEQGKAFHTPNGGTNWYYSTISQAGANLMDIDFPTPQVGYVAGPSYIYKTVNGGGNWTEDWYPGVNYMALDFLNADTGIVITTEQIFRTSDSAVTWSEITPTVGVHAYNDIAYPAIDTAYVVGYQGIILSTYDGGNTWTLQNSGTTSVLTDVTFSSSTHGRASGYDGTILVTWDAGVTWIPESTPAAIQISGITMTQDNSAWAAKADGNLLRFECSTGDSMTVNTYTLDPTSNCNGSVLLSSVSGESFVTHVTSQDQVVQSSINLSGLCEGYYALDGYNSCGNDLNGSFVIPVPGYFFGEITGFPDPSVVSYLGNVQEFCTDQIPTITYARLKEVSLVNSTTVLAFWELIRPSGALQLSGLYEVGQDGMYAIQLSLYCEENPFEGLVVSGKIYVDNNTVVLNTSELEMESLTIFPNPASDKITIRFQSATANLIIRDINGKPLLSKSVTSNEGLDLSGLSAGILLAEITTENGTTTKRIVKN</sequence>
<dbReference type="PANTHER" id="PTHR47199">
    <property type="entry name" value="PHOTOSYSTEM II STABILITY/ASSEMBLY FACTOR HCF136, CHLOROPLASTIC"/>
    <property type="match status" value="1"/>
</dbReference>
<keyword evidence="1" id="KW-0602">Photosynthesis</keyword>
<feature type="domain" description="Photosynthesis system II assembly factor Ycf48/Hcf136-like" evidence="5">
    <location>
        <begin position="76"/>
        <end position="191"/>
    </location>
</feature>
<evidence type="ECO:0000259" key="5">
    <source>
        <dbReference type="Pfam" id="PF14870"/>
    </source>
</evidence>
<feature type="domain" description="Photosynthesis system II assembly factor Ycf48/Hcf136-like" evidence="5">
    <location>
        <begin position="272"/>
        <end position="398"/>
    </location>
</feature>
<evidence type="ECO:0000256" key="4">
    <source>
        <dbReference type="SAM" id="SignalP"/>
    </source>
</evidence>
<feature type="chain" id="PRO_5021804346" evidence="4">
    <location>
        <begin position="19"/>
        <end position="862"/>
    </location>
</feature>
<dbReference type="InterPro" id="IPR015943">
    <property type="entry name" value="WD40/YVTN_repeat-like_dom_sf"/>
</dbReference>
<dbReference type="OrthoDB" id="610388at2"/>
<protein>
    <submittedName>
        <fullName evidence="7">T9SS type A sorting domain-containing protein</fullName>
    </submittedName>
</protein>
<dbReference type="GO" id="GO:0015979">
    <property type="term" value="P:photosynthesis"/>
    <property type="evidence" value="ECO:0007669"/>
    <property type="project" value="UniProtKB-KW"/>
</dbReference>
<dbReference type="SUPFAM" id="SSF110296">
    <property type="entry name" value="Oligoxyloglucan reducing end-specific cellobiohydrolase"/>
    <property type="match status" value="3"/>
</dbReference>
<evidence type="ECO:0000313" key="8">
    <source>
        <dbReference type="Proteomes" id="UP000316008"/>
    </source>
</evidence>
<dbReference type="Proteomes" id="UP000316008">
    <property type="component" value="Unassembled WGS sequence"/>
</dbReference>
<organism evidence="7 8">
    <name type="scientific">Fluviicola chungangensis</name>
    <dbReference type="NCBI Taxonomy" id="2597671"/>
    <lineage>
        <taxon>Bacteria</taxon>
        <taxon>Pseudomonadati</taxon>
        <taxon>Bacteroidota</taxon>
        <taxon>Flavobacteriia</taxon>
        <taxon>Flavobacteriales</taxon>
        <taxon>Crocinitomicaceae</taxon>
        <taxon>Fluviicola</taxon>
    </lineage>
</organism>
<dbReference type="EMBL" id="VLPL01000005">
    <property type="protein sequence ID" value="TSJ42396.1"/>
    <property type="molecule type" value="Genomic_DNA"/>
</dbReference>
<keyword evidence="8" id="KW-1185">Reference proteome</keyword>
<dbReference type="NCBIfam" id="TIGR04183">
    <property type="entry name" value="Por_Secre_tail"/>
    <property type="match status" value="1"/>
</dbReference>
<dbReference type="PANTHER" id="PTHR47199:SF2">
    <property type="entry name" value="PHOTOSYSTEM II STABILITY_ASSEMBLY FACTOR HCF136, CHLOROPLASTIC"/>
    <property type="match status" value="1"/>
</dbReference>
<dbReference type="GO" id="GO:0009523">
    <property type="term" value="C:photosystem II"/>
    <property type="evidence" value="ECO:0007669"/>
    <property type="project" value="UniProtKB-KW"/>
</dbReference>
<reference evidence="7 8" key="1">
    <citation type="submission" date="2019-07" db="EMBL/GenBank/DDBJ databases">
        <authorList>
            <person name="Huq M.A."/>
        </authorList>
    </citation>
    <scope>NUCLEOTIDE SEQUENCE [LARGE SCALE GENOMIC DNA]</scope>
    <source>
        <strain evidence="7 8">MAH-3</strain>
    </source>
</reference>
<evidence type="ECO:0000256" key="1">
    <source>
        <dbReference type="ARBA" id="ARBA00022531"/>
    </source>
</evidence>
<evidence type="ECO:0000256" key="2">
    <source>
        <dbReference type="ARBA" id="ARBA00022729"/>
    </source>
</evidence>
<comment type="caution">
    <text evidence="7">The sequence shown here is derived from an EMBL/GenBank/DDBJ whole genome shotgun (WGS) entry which is preliminary data.</text>
</comment>
<evidence type="ECO:0000256" key="3">
    <source>
        <dbReference type="ARBA" id="ARBA00023276"/>
    </source>
</evidence>
<proteinExistence type="predicted"/>
<dbReference type="InterPro" id="IPR026444">
    <property type="entry name" value="Secre_tail"/>
</dbReference>
<dbReference type="RefSeq" id="WP_144333351.1">
    <property type="nucleotide sequence ID" value="NZ_VLPL01000005.1"/>
</dbReference>
<dbReference type="Pfam" id="PF18962">
    <property type="entry name" value="Por_Secre_tail"/>
    <property type="match status" value="1"/>
</dbReference>
<keyword evidence="2 4" id="KW-0732">Signal</keyword>
<name>A0A556MR33_9FLAO</name>
<feature type="signal peptide" evidence="4">
    <location>
        <begin position="1"/>
        <end position="18"/>
    </location>
</feature>
<keyword evidence="3" id="KW-0604">Photosystem II</keyword>